<protein>
    <submittedName>
        <fullName evidence="9">ATP-grasp domain-containing protein</fullName>
    </submittedName>
</protein>
<evidence type="ECO:0000256" key="5">
    <source>
        <dbReference type="ARBA" id="ARBA00023267"/>
    </source>
</evidence>
<dbReference type="PROSITE" id="PS50979">
    <property type="entry name" value="BC"/>
    <property type="match status" value="1"/>
</dbReference>
<dbReference type="InterPro" id="IPR011761">
    <property type="entry name" value="ATP-grasp"/>
</dbReference>
<name>A0A7J2U5T8_9CREN</name>
<dbReference type="EMBL" id="DSEU01000070">
    <property type="protein sequence ID" value="HEM67929.1"/>
    <property type="molecule type" value="Genomic_DNA"/>
</dbReference>
<dbReference type="Gene3D" id="3.30.470.20">
    <property type="entry name" value="ATP-grasp fold, B domain"/>
    <property type="match status" value="1"/>
</dbReference>
<dbReference type="FunFam" id="3.30.1490.20:FF:000003">
    <property type="entry name" value="acetyl-CoA carboxylase isoform X1"/>
    <property type="match status" value="1"/>
</dbReference>
<evidence type="ECO:0000256" key="2">
    <source>
        <dbReference type="ARBA" id="ARBA00022598"/>
    </source>
</evidence>
<dbReference type="InterPro" id="IPR005479">
    <property type="entry name" value="CPAse_ATP-bd"/>
</dbReference>
<dbReference type="Pfam" id="PF02786">
    <property type="entry name" value="CPSase_L_D2"/>
    <property type="match status" value="1"/>
</dbReference>
<keyword evidence="2" id="KW-0436">Ligase</keyword>
<evidence type="ECO:0000259" key="7">
    <source>
        <dbReference type="PROSITE" id="PS50975"/>
    </source>
</evidence>
<gene>
    <name evidence="9" type="ORF">ENO26_10270</name>
</gene>
<dbReference type="SUPFAM" id="SSF52440">
    <property type="entry name" value="PreATP-grasp domain"/>
    <property type="match status" value="1"/>
</dbReference>
<dbReference type="SUPFAM" id="SSF56059">
    <property type="entry name" value="Glutathione synthetase ATP-binding domain-like"/>
    <property type="match status" value="1"/>
</dbReference>
<dbReference type="Pfam" id="PF00289">
    <property type="entry name" value="Biotin_carb_N"/>
    <property type="match status" value="1"/>
</dbReference>
<feature type="domain" description="Biotin carboxylation" evidence="8">
    <location>
        <begin position="9"/>
        <end position="450"/>
    </location>
</feature>
<dbReference type="GO" id="GO:0016874">
    <property type="term" value="F:ligase activity"/>
    <property type="evidence" value="ECO:0007669"/>
    <property type="project" value="UniProtKB-KW"/>
</dbReference>
<evidence type="ECO:0000256" key="6">
    <source>
        <dbReference type="PROSITE-ProRule" id="PRU00409"/>
    </source>
</evidence>
<dbReference type="InterPro" id="IPR050856">
    <property type="entry name" value="Biotin_carboxylase_complex"/>
</dbReference>
<dbReference type="InterPro" id="IPR011764">
    <property type="entry name" value="Biotin_carboxylation_dom"/>
</dbReference>
<dbReference type="SMART" id="SM00878">
    <property type="entry name" value="Biotin_carb_C"/>
    <property type="match status" value="1"/>
</dbReference>
<evidence type="ECO:0000256" key="4">
    <source>
        <dbReference type="ARBA" id="ARBA00022840"/>
    </source>
</evidence>
<dbReference type="InterPro" id="IPR016185">
    <property type="entry name" value="PreATP-grasp_dom_sf"/>
</dbReference>
<accession>A0A7J2U5T8</accession>
<dbReference type="InterPro" id="IPR011054">
    <property type="entry name" value="Rudment_hybrid_motif"/>
</dbReference>
<dbReference type="AlphaFoldDB" id="A0A7J2U5T8"/>
<dbReference type="FunFam" id="3.40.50.20:FF:000010">
    <property type="entry name" value="Propionyl-CoA carboxylase subunit alpha"/>
    <property type="match status" value="1"/>
</dbReference>
<dbReference type="InterPro" id="IPR005482">
    <property type="entry name" value="Biotin_COase_C"/>
</dbReference>
<dbReference type="SUPFAM" id="SSF51246">
    <property type="entry name" value="Rudiment single hybrid motif"/>
    <property type="match status" value="1"/>
</dbReference>
<dbReference type="Pfam" id="PF02785">
    <property type="entry name" value="Biotin_carb_C"/>
    <property type="match status" value="1"/>
</dbReference>
<evidence type="ECO:0000313" key="9">
    <source>
        <dbReference type="EMBL" id="HEM67929.1"/>
    </source>
</evidence>
<dbReference type="PROSITE" id="PS50975">
    <property type="entry name" value="ATP_GRASP"/>
    <property type="match status" value="1"/>
</dbReference>
<organism evidence="9">
    <name type="scientific">Ignisphaera aggregans</name>
    <dbReference type="NCBI Taxonomy" id="334771"/>
    <lineage>
        <taxon>Archaea</taxon>
        <taxon>Thermoproteota</taxon>
        <taxon>Thermoprotei</taxon>
        <taxon>Desulfurococcales</taxon>
        <taxon>Desulfurococcaceae</taxon>
        <taxon>Ignisphaera</taxon>
    </lineage>
</organism>
<reference evidence="9" key="1">
    <citation type="journal article" date="2020" name="mSystems">
        <title>Genome- and Community-Level Interaction Insights into Carbon Utilization and Element Cycling Functions of Hydrothermarchaeota in Hydrothermal Sediment.</title>
        <authorList>
            <person name="Zhou Z."/>
            <person name="Liu Y."/>
            <person name="Xu W."/>
            <person name="Pan J."/>
            <person name="Luo Z.H."/>
            <person name="Li M."/>
        </authorList>
    </citation>
    <scope>NUCLEOTIDE SEQUENCE [LARGE SCALE GENOMIC DNA]</scope>
    <source>
        <strain evidence="9">SpSt-125</strain>
    </source>
</reference>
<keyword evidence="4 6" id="KW-0067">ATP-binding</keyword>
<dbReference type="PANTHER" id="PTHR18866:SF33">
    <property type="entry name" value="METHYLCROTONOYL-COA CARBOXYLASE SUBUNIT ALPHA, MITOCHONDRIAL-RELATED"/>
    <property type="match status" value="1"/>
</dbReference>
<dbReference type="InterPro" id="IPR005481">
    <property type="entry name" value="BC-like_N"/>
</dbReference>
<comment type="cofactor">
    <cofactor evidence="1">
        <name>Co(2+)</name>
        <dbReference type="ChEBI" id="CHEBI:48828"/>
    </cofactor>
</comment>
<evidence type="ECO:0000256" key="1">
    <source>
        <dbReference type="ARBA" id="ARBA00001941"/>
    </source>
</evidence>
<dbReference type="GO" id="GO:0005524">
    <property type="term" value="F:ATP binding"/>
    <property type="evidence" value="ECO:0007669"/>
    <property type="project" value="UniProtKB-UniRule"/>
</dbReference>
<evidence type="ECO:0000256" key="3">
    <source>
        <dbReference type="ARBA" id="ARBA00022741"/>
    </source>
</evidence>
<dbReference type="GO" id="GO:0046872">
    <property type="term" value="F:metal ion binding"/>
    <property type="evidence" value="ECO:0007669"/>
    <property type="project" value="InterPro"/>
</dbReference>
<feature type="domain" description="ATP-grasp" evidence="7">
    <location>
        <begin position="126"/>
        <end position="322"/>
    </location>
</feature>
<comment type="caution">
    <text evidence="9">The sequence shown here is derived from an EMBL/GenBank/DDBJ whole genome shotgun (WGS) entry which is preliminary data.</text>
</comment>
<keyword evidence="5" id="KW-0092">Biotin</keyword>
<sequence>MEGLQVVERISKLLIANRGEIAVRIIKTCRKLGIKAVAIYTQVDASAMHVRLADEAYSLGSDPYSYLDVHKIIEIVKRSGVDAVHPGYGFLSEKAVFAKAVEDAGVIWIGPRWSVIEMLESKSITRSIAHSLGIPVVPGTLGPITLAEARKVADELGFPVLLKADRGGGGRGIRIVRSPEELERLFKVAVEEIKTSFGSDKVYVEKFIPRARHIEVQILADQHGNVIALSERECSIQRRYQKVIEEAPSPIITESERMKIYDYSIRFMKHIKYSNAGTIEFIRDENGNLYLIEVNKRIQVEHPVTEMITGVDIVEQQIKIAEGRELEIKESIYKFNGHAIEARVYAEDPNTMLPSPGIITWLEFPRNEYVRIDHALAPGIEISHFYDPMIAKVIAWGSTREEARLRLVKALSEFKINGIKTSIPLLIDILVTREFIEGKFDTQFLTEFLNKRKSPR</sequence>
<evidence type="ECO:0000259" key="8">
    <source>
        <dbReference type="PROSITE" id="PS50979"/>
    </source>
</evidence>
<keyword evidence="3 6" id="KW-0547">Nucleotide-binding</keyword>
<dbReference type="PANTHER" id="PTHR18866">
    <property type="entry name" value="CARBOXYLASE:PYRUVATE/ACETYL-COA/PROPIONYL-COA CARBOXYLASE"/>
    <property type="match status" value="1"/>
</dbReference>
<proteinExistence type="predicted"/>